<protein>
    <recommendedName>
        <fullName evidence="5">EF-hand domain-containing protein</fullName>
    </recommendedName>
</protein>
<keyword evidence="2" id="KW-0677">Repeat</keyword>
<feature type="domain" description="EF-hand" evidence="5">
    <location>
        <begin position="111"/>
        <end position="146"/>
    </location>
</feature>
<dbReference type="InterPro" id="IPR050630">
    <property type="entry name" value="WD_repeat_EMAP"/>
</dbReference>
<name>A0A7S3W433_EMIHU</name>
<dbReference type="AlphaFoldDB" id="A0A7S3W433"/>
<gene>
    <name evidence="6" type="ORF">EHUX00137_LOCUS6703</name>
</gene>
<accession>A0A7S3W433</accession>
<dbReference type="InterPro" id="IPR036322">
    <property type="entry name" value="WD40_repeat_dom_sf"/>
</dbReference>
<dbReference type="SUPFAM" id="SSF47473">
    <property type="entry name" value="EF-hand"/>
    <property type="match status" value="1"/>
</dbReference>
<dbReference type="Pfam" id="PF23409">
    <property type="entry name" value="Beta-prop_EML"/>
    <property type="match status" value="1"/>
</dbReference>
<dbReference type="Pfam" id="PF23414">
    <property type="entry name" value="Beta-prop_EML_2"/>
    <property type="match status" value="1"/>
</dbReference>
<dbReference type="EMBL" id="HBIR01009572">
    <property type="protein sequence ID" value="CAE0532843.1"/>
    <property type="molecule type" value="Transcribed_RNA"/>
</dbReference>
<sequence length="1156" mass="127504">MESALVVAEDQKERPLKLAERKTLPHNKPAFWSSKIHGIPANYKPKEHVQPKARPGQTAPAVERRTTAIRAKAKEAGKLVPRSQASVRLVNSVTAELKRKVIQDYTPFHEKESTILMRTFELFDHDRSGVVSVEAFQKVLACFEIEADETTCHAVFQKFGCNQLGQLPYDVFTRTLFTSANRLLAWTSIKQGVPFQDSSQAIQQRAENEFRGKIQTGRFKCLTGLYTPSDWDSRAVLERARRRPDAHLELDFVYGYAGNTKFLIEKGQRIDPQSSFVSPNLFYTSTREVAYFTAATGIVLKWEDSKEGGPAKAQAAGAVAEERESAPPQAGRKRQRFFTSHDNDILCLALDASRNYAATGQAAPLKVAKGVQSTPTVSVWDVHSMQELATLEHTTSKDEPTDSIAGVQAVCFSEDGRLVISVCRNTHHSLFVWEWRTRKLLYRENTCQGTPPCVFGIKWNPVEVGEGSKQTKLFDFCSFGTKHIIFWKECPPPKESKFKRIWSQDAGSFLNKDNPKGTKSNDGVDIQDVLCVEFLPDGGVVTGMQSGDMYMWQAFGATNLDASSSKSADKSEPGKKVRSGVDMRVIRRITVPSPEKGRPPSRAHTHNLTVLKLRAGGSAQGTLDLLSGGGDGEIKVWKVKAGQPVHYGTCRIPRVTKRSSKPLIKALDTFPASDEVVVGTDKCDIWKIELERSGKDLVLKEGKLAHKSRQLVVKGHADYLRGLDAHPTKDFLMASACKSDRVYIWNCKAKEEVAFASFPGEQAVACAFSSDGHRLAVGTVAGKVFILSDAAQTPEQEEGGWAGELFPLRASQTQAARMPIRDCVSEISELRYSPNNKMLAVASHDQMIDIYNAVGDSYVRLARCKGHSSTVLHVDWSTNSRVLQSTCSARELLYWDTWWGYDDDNLGAQPRRRIGLQNIEDQRDGRWASWSCTLGFNVMGIYPEGYGTDDINMVARSPCHRFLAAADDRGQASCCGSARVVRGMTYGACFLGGVILYNFPSIVDRQKHYWYAGHSSFVENVKWIKAPMPSAKNPTGGPQLLCSAGGADRAIFQWKLVVDVEPPEAAAGGASGAAITAASPEPKRLTALSSPSFIEQRATLAEQSALIQQQEEELESLKRRLARHEAKRTASRAPLDPVAEPDAPAEAPSASHEAVS</sequence>
<dbReference type="PROSITE" id="PS50082">
    <property type="entry name" value="WD_REPEATS_2"/>
    <property type="match status" value="1"/>
</dbReference>
<dbReference type="InterPro" id="IPR011992">
    <property type="entry name" value="EF-hand-dom_pair"/>
</dbReference>
<dbReference type="InterPro" id="IPR015943">
    <property type="entry name" value="WD40/YVTN_repeat-like_dom_sf"/>
</dbReference>
<feature type="compositionally biased region" description="Basic and acidic residues" evidence="4">
    <location>
        <begin position="1118"/>
        <end position="1128"/>
    </location>
</feature>
<evidence type="ECO:0000256" key="2">
    <source>
        <dbReference type="ARBA" id="ARBA00022737"/>
    </source>
</evidence>
<dbReference type="InterPro" id="IPR055442">
    <property type="entry name" value="Beta-prop_EML-like_2nd"/>
</dbReference>
<feature type="region of interest" description="Disordered" evidence="4">
    <location>
        <begin position="308"/>
        <end position="334"/>
    </location>
</feature>
<keyword evidence="1 3" id="KW-0853">WD repeat</keyword>
<dbReference type="PANTHER" id="PTHR13720">
    <property type="entry name" value="WD-40 REPEAT PROTEIN"/>
    <property type="match status" value="1"/>
</dbReference>
<dbReference type="GO" id="GO:0008017">
    <property type="term" value="F:microtubule binding"/>
    <property type="evidence" value="ECO:0007669"/>
    <property type="project" value="TreeGrafter"/>
</dbReference>
<dbReference type="SMART" id="SM00320">
    <property type="entry name" value="WD40"/>
    <property type="match status" value="9"/>
</dbReference>
<dbReference type="Gene3D" id="2.130.10.10">
    <property type="entry name" value="YVTN repeat-like/Quinoprotein amine dehydrogenase"/>
    <property type="match status" value="2"/>
</dbReference>
<reference evidence="6" key="1">
    <citation type="submission" date="2021-01" db="EMBL/GenBank/DDBJ databases">
        <authorList>
            <person name="Corre E."/>
            <person name="Pelletier E."/>
            <person name="Niang G."/>
            <person name="Scheremetjew M."/>
            <person name="Finn R."/>
            <person name="Kale V."/>
            <person name="Holt S."/>
            <person name="Cochrane G."/>
            <person name="Meng A."/>
            <person name="Brown T."/>
            <person name="Cohen L."/>
        </authorList>
    </citation>
    <scope>NUCLEOTIDE SEQUENCE</scope>
    <source>
        <strain evidence="6">379</strain>
    </source>
</reference>
<dbReference type="Gene3D" id="1.10.238.10">
    <property type="entry name" value="EF-hand"/>
    <property type="match status" value="1"/>
</dbReference>
<evidence type="ECO:0000313" key="6">
    <source>
        <dbReference type="EMBL" id="CAE0532843.1"/>
    </source>
</evidence>
<feature type="region of interest" description="Disordered" evidence="4">
    <location>
        <begin position="1118"/>
        <end position="1156"/>
    </location>
</feature>
<feature type="compositionally biased region" description="Low complexity" evidence="4">
    <location>
        <begin position="310"/>
        <end position="319"/>
    </location>
</feature>
<evidence type="ECO:0000256" key="3">
    <source>
        <dbReference type="PROSITE-ProRule" id="PRU00221"/>
    </source>
</evidence>
<dbReference type="InterPro" id="IPR002048">
    <property type="entry name" value="EF_hand_dom"/>
</dbReference>
<evidence type="ECO:0000256" key="4">
    <source>
        <dbReference type="SAM" id="MobiDB-lite"/>
    </source>
</evidence>
<evidence type="ECO:0000256" key="1">
    <source>
        <dbReference type="ARBA" id="ARBA00022574"/>
    </source>
</evidence>
<dbReference type="InterPro" id="IPR001680">
    <property type="entry name" value="WD40_rpt"/>
</dbReference>
<feature type="repeat" description="WD" evidence="3">
    <location>
        <begin position="625"/>
        <end position="647"/>
    </location>
</feature>
<dbReference type="PROSITE" id="PS50222">
    <property type="entry name" value="EF_HAND_2"/>
    <property type="match status" value="1"/>
</dbReference>
<dbReference type="GO" id="GO:0005509">
    <property type="term" value="F:calcium ion binding"/>
    <property type="evidence" value="ECO:0007669"/>
    <property type="project" value="InterPro"/>
</dbReference>
<dbReference type="SUPFAM" id="SSF50978">
    <property type="entry name" value="WD40 repeat-like"/>
    <property type="match status" value="2"/>
</dbReference>
<evidence type="ECO:0000259" key="5">
    <source>
        <dbReference type="PROSITE" id="PS50222"/>
    </source>
</evidence>
<dbReference type="PANTHER" id="PTHR13720:SF33">
    <property type="entry name" value="HELP DOMAIN-CONTAINING PROTEIN"/>
    <property type="match status" value="1"/>
</dbReference>
<proteinExistence type="predicted"/>
<organism evidence="6">
    <name type="scientific">Emiliania huxleyi</name>
    <name type="common">Coccolithophore</name>
    <name type="synonym">Pontosphaera huxleyi</name>
    <dbReference type="NCBI Taxonomy" id="2903"/>
    <lineage>
        <taxon>Eukaryota</taxon>
        <taxon>Haptista</taxon>
        <taxon>Haptophyta</taxon>
        <taxon>Prymnesiophyceae</taxon>
        <taxon>Isochrysidales</taxon>
        <taxon>Noelaerhabdaceae</taxon>
        <taxon>Emiliania</taxon>
    </lineage>
</organism>
<feature type="compositionally biased region" description="Low complexity" evidence="4">
    <location>
        <begin position="1133"/>
        <end position="1156"/>
    </location>
</feature>
<dbReference type="InterPro" id="IPR055439">
    <property type="entry name" value="Beta-prop_EML_1st"/>
</dbReference>